<name>A0ABU5QKK4_9BACT</name>
<protein>
    <submittedName>
        <fullName evidence="2">Uncharacterized protein</fullName>
    </submittedName>
</protein>
<organism evidence="2 3">
    <name type="scientific">Arcicella aquatica</name>
    <dbReference type="NCBI Taxonomy" id="217141"/>
    <lineage>
        <taxon>Bacteria</taxon>
        <taxon>Pseudomonadati</taxon>
        <taxon>Bacteroidota</taxon>
        <taxon>Cytophagia</taxon>
        <taxon>Cytophagales</taxon>
        <taxon>Flectobacillaceae</taxon>
        <taxon>Arcicella</taxon>
    </lineage>
</organism>
<reference evidence="2 3" key="1">
    <citation type="submission" date="2023-12" db="EMBL/GenBank/DDBJ databases">
        <title>Novel species of the genus Arcicella isolated from rivers.</title>
        <authorList>
            <person name="Lu H."/>
        </authorList>
    </citation>
    <scope>NUCLEOTIDE SEQUENCE [LARGE SCALE GENOMIC DNA]</scope>
    <source>
        <strain evidence="2 3">LMG 21963</strain>
    </source>
</reference>
<comment type="caution">
    <text evidence="2">The sequence shown here is derived from an EMBL/GenBank/DDBJ whole genome shotgun (WGS) entry which is preliminary data.</text>
</comment>
<accession>A0ABU5QKK4</accession>
<keyword evidence="1" id="KW-1133">Transmembrane helix</keyword>
<sequence length="204" mass="23435">MMDKVFTIKGHKISALIIDEDSLKFSSQNHDTYSTFQEAWNKALSFATKVEIKYDAIKSIKKEENEDDILIKYKTLGGIPIDCEFSFINKEDYDVFFSYFIKNQYYQKTNEALTPFRAIRNYLIGLVATIAYTIFSYYEAIAIENGTIEEANSNKAKVFNYVVGLLGDKGVIAVGLSMAIFFIYKIWTRYKNPPNQICLVPPNI</sequence>
<gene>
    <name evidence="2" type="ORF">VB264_06710</name>
</gene>
<dbReference type="Proteomes" id="UP001304671">
    <property type="component" value="Unassembled WGS sequence"/>
</dbReference>
<keyword evidence="3" id="KW-1185">Reference proteome</keyword>
<evidence type="ECO:0000313" key="2">
    <source>
        <dbReference type="EMBL" id="MEA5257465.1"/>
    </source>
</evidence>
<feature type="transmembrane region" description="Helical" evidence="1">
    <location>
        <begin position="158"/>
        <end position="184"/>
    </location>
</feature>
<evidence type="ECO:0000256" key="1">
    <source>
        <dbReference type="SAM" id="Phobius"/>
    </source>
</evidence>
<feature type="transmembrane region" description="Helical" evidence="1">
    <location>
        <begin position="118"/>
        <end position="138"/>
    </location>
</feature>
<dbReference type="RefSeq" id="WP_323247856.1">
    <property type="nucleotide sequence ID" value="NZ_JAYFUL010000007.1"/>
</dbReference>
<dbReference type="EMBL" id="JAYFUL010000007">
    <property type="protein sequence ID" value="MEA5257465.1"/>
    <property type="molecule type" value="Genomic_DNA"/>
</dbReference>
<keyword evidence="1" id="KW-0472">Membrane</keyword>
<evidence type="ECO:0000313" key="3">
    <source>
        <dbReference type="Proteomes" id="UP001304671"/>
    </source>
</evidence>
<keyword evidence="1" id="KW-0812">Transmembrane</keyword>
<proteinExistence type="predicted"/>